<feature type="transmembrane region" description="Helical" evidence="1">
    <location>
        <begin position="20"/>
        <end position="40"/>
    </location>
</feature>
<dbReference type="AlphaFoldDB" id="A0A5P2DPY0"/>
<name>A0A5P2DPY0_STRVZ</name>
<evidence type="ECO:0000313" key="2">
    <source>
        <dbReference type="EMBL" id="QES57146.1"/>
    </source>
</evidence>
<organism evidence="2 3">
    <name type="scientific">Streptomyces venezuelae</name>
    <dbReference type="NCBI Taxonomy" id="54571"/>
    <lineage>
        <taxon>Bacteria</taxon>
        <taxon>Bacillati</taxon>
        <taxon>Actinomycetota</taxon>
        <taxon>Actinomycetes</taxon>
        <taxon>Kitasatosporales</taxon>
        <taxon>Streptomycetaceae</taxon>
        <taxon>Streptomyces</taxon>
    </lineage>
</organism>
<feature type="transmembrane region" description="Helical" evidence="1">
    <location>
        <begin position="108"/>
        <end position="125"/>
    </location>
</feature>
<keyword evidence="1" id="KW-0812">Transmembrane</keyword>
<reference evidence="2 3" key="1">
    <citation type="submission" date="2018-05" db="EMBL/GenBank/DDBJ databases">
        <title>Streptomyces venezuelae.</title>
        <authorList>
            <person name="Kim W."/>
            <person name="Lee N."/>
            <person name="Cho B.-K."/>
        </authorList>
    </citation>
    <scope>NUCLEOTIDE SEQUENCE [LARGE SCALE GENOMIC DNA]</scope>
    <source>
        <strain evidence="2 3">ATCC 21018</strain>
    </source>
</reference>
<accession>A0A5P2DPY0</accession>
<keyword evidence="1" id="KW-0472">Membrane</keyword>
<feature type="transmembrane region" description="Helical" evidence="1">
    <location>
        <begin position="46"/>
        <end position="64"/>
    </location>
</feature>
<dbReference type="EMBL" id="CP029189">
    <property type="protein sequence ID" value="QES57146.1"/>
    <property type="molecule type" value="Genomic_DNA"/>
</dbReference>
<protein>
    <submittedName>
        <fullName evidence="2">Uncharacterized protein</fullName>
    </submittedName>
</protein>
<feature type="transmembrane region" description="Helical" evidence="1">
    <location>
        <begin position="85"/>
        <end position="102"/>
    </location>
</feature>
<evidence type="ECO:0000256" key="1">
    <source>
        <dbReference type="SAM" id="Phobius"/>
    </source>
</evidence>
<keyword evidence="1" id="KW-1133">Transmembrane helix</keyword>
<sequence length="310" mass="33401">MTMAARLHAQVQRIPSRLRLWSVGMSGTAYFACGMAVAVFQSPLELRVGLFAGWLLFLVAFVVLGHEATSQLPQETRDRWIALRNAASAVLYLALAVSAGGLLCFDRAGGMVLLAVVALANYFLSGGGDGELIPLAKLRTRISLKVNFRIIAVVSAALTLVLFLSHLRPGADQQNANFTFAVGVYVAAAGAAQKVHSRSRKLCTQINTQARSLIRALDGLAEATPGQEAVHVDKARHEWHQLRQLLHNRIETGLPLHGTPLLPASNRRHLEGKVNMALADTPRGLLFLSQARADLELLAAACAPRIDTAV</sequence>
<feature type="transmembrane region" description="Helical" evidence="1">
    <location>
        <begin position="146"/>
        <end position="164"/>
    </location>
</feature>
<evidence type="ECO:0000313" key="3">
    <source>
        <dbReference type="Proteomes" id="UP000324101"/>
    </source>
</evidence>
<proteinExistence type="predicted"/>
<dbReference type="Proteomes" id="UP000324101">
    <property type="component" value="Chromosome"/>
</dbReference>
<feature type="transmembrane region" description="Helical" evidence="1">
    <location>
        <begin position="176"/>
        <end position="192"/>
    </location>
</feature>
<gene>
    <name evidence="2" type="ORF">DEJ51_25615</name>
</gene>